<dbReference type="EMBL" id="BSFE01000011">
    <property type="protein sequence ID" value="GLK53536.1"/>
    <property type="molecule type" value="Genomic_DNA"/>
</dbReference>
<dbReference type="Pfam" id="PF19044">
    <property type="entry name" value="P-loop_TraG"/>
    <property type="match status" value="2"/>
</dbReference>
<dbReference type="InterPro" id="IPR043964">
    <property type="entry name" value="P-loop_TraG"/>
</dbReference>
<protein>
    <submittedName>
        <fullName evidence="2">Conjugal transfer protein TraC</fullName>
    </submittedName>
</protein>
<feature type="domain" description="TraG P-loop" evidence="1">
    <location>
        <begin position="639"/>
        <end position="798"/>
    </location>
</feature>
<dbReference type="Proteomes" id="UP001143486">
    <property type="component" value="Unassembled WGS sequence"/>
</dbReference>
<dbReference type="RefSeq" id="WP_271187883.1">
    <property type="nucleotide sequence ID" value="NZ_BSFE01000011.1"/>
</dbReference>
<dbReference type="CDD" id="cd01127">
    <property type="entry name" value="TrwB_TraG_TraD_VirD4"/>
    <property type="match status" value="1"/>
</dbReference>
<dbReference type="Gene3D" id="1.10.8.730">
    <property type="match status" value="1"/>
</dbReference>
<dbReference type="InterPro" id="IPR027417">
    <property type="entry name" value="P-loop_NTPase"/>
</dbReference>
<name>A0A9W6INI5_9PROT</name>
<evidence type="ECO:0000313" key="2">
    <source>
        <dbReference type="EMBL" id="GLK53536.1"/>
    </source>
</evidence>
<dbReference type="InterPro" id="IPR025955">
    <property type="entry name" value="TraC/Conjuga_ATPase"/>
</dbReference>
<feature type="domain" description="TraG P-loop" evidence="1">
    <location>
        <begin position="481"/>
        <end position="618"/>
    </location>
</feature>
<dbReference type="NCBIfam" id="TIGR02746">
    <property type="entry name" value="TraC-F-type"/>
    <property type="match status" value="1"/>
</dbReference>
<dbReference type="SUPFAM" id="SSF52540">
    <property type="entry name" value="P-loop containing nucleoside triphosphate hydrolases"/>
    <property type="match status" value="1"/>
</dbReference>
<reference evidence="2" key="2">
    <citation type="submission" date="2023-01" db="EMBL/GenBank/DDBJ databases">
        <authorList>
            <person name="Sun Q."/>
            <person name="Evtushenko L."/>
        </authorList>
    </citation>
    <scope>NUCLEOTIDE SEQUENCE</scope>
    <source>
        <strain evidence="2">VKM B-1513</strain>
    </source>
</reference>
<keyword evidence="3" id="KW-1185">Reference proteome</keyword>
<dbReference type="PANTHER" id="PTHR38467:SF1">
    <property type="entry name" value="CONJUGATIVE TRANSFER: ASSEMBLY"/>
    <property type="match status" value="1"/>
</dbReference>
<sequence>MAGSAWDRIDSLLEKSGAGAALDAMAALFFEQALPSDGLRHKGTSAQIAGFLPYRGYSGASKIFTNLNSIGWVLELSPLTGGTEQMDSVLSGLFEEGFPDDLQVQVSTYASPYIGDLLERWAYPRVKQGGVMEKMGRARAENMRRMIWSSGSKTGPFFARDYRVFISVSMEKKRNSEQTIKTLKEVRERVSMGLKTLGVASRNMDASDLMSLVNGWLSMGRETRNRPMLYNPAEFLCDQMVRADTCLEVYRSHLVSECTNFGVANYLDGPLSAREPFTTRQDIRTFTASRFPKSGSQNLMASLLGDFVGDQLRLSGSWWSTLKISYRSAEASKLEAQMRSQRAARQYKSPFKSMFPHMIEKADEWTAVNGQVQDGARLVKFSYSIMIQAPEGRGEEAERALRSLYRTRGFDLERNDCCHLPVMLSSLPMGFGDNFHKDLHQLKLMRTATTRSMPGLAPLQGQPRSSGLPATLLMTRLGQPIFYSPFQNEGNGNHNMAVVGASGSGKSVFMQCIVVDGLAQGHHAMVIDDGRSFERLCKIMGGEHVVFKADEAVSLNPFSMIAMEGDPSDDDLMAALNMINQVVTLMAVGDDRPSREETGLIDSVVSQVFAELGTEGSVTDVQKALEAEGSALGVRMARAMNPFCRGGTFGSFFHGPATLSLENPFTVFEMSDLEAKAELRPIIVLCLLFQISERMRIGGREQRKMVVIDESWQMLGNGPAGKFIEGFARRARKEGGALITGTQGVNDYYVNDASKAAFENSDWKVLLRITEEEVDSLKTSRRLAVDESNLHVVKSLKMSPGEYSELIIFGPGIRMLGRLVLDPYSATVFSSSPAVFAAIEREVSKGRPLADVIEAMARGGAAT</sequence>
<dbReference type="InterPro" id="IPR053155">
    <property type="entry name" value="F-pilin_assembly_TraC"/>
</dbReference>
<dbReference type="PANTHER" id="PTHR38467">
    <property type="match status" value="1"/>
</dbReference>
<proteinExistence type="predicted"/>
<dbReference type="AlphaFoldDB" id="A0A9W6INI5"/>
<accession>A0A9W6INI5</accession>
<dbReference type="InterPro" id="IPR014117">
    <property type="entry name" value="TraC-F-type"/>
</dbReference>
<evidence type="ECO:0000313" key="3">
    <source>
        <dbReference type="Proteomes" id="UP001143486"/>
    </source>
</evidence>
<reference evidence="2" key="1">
    <citation type="journal article" date="2014" name="Int. J. Syst. Evol. Microbiol.">
        <title>Complete genome sequence of Corynebacterium casei LMG S-19264T (=DSM 44701T), isolated from a smear-ripened cheese.</title>
        <authorList>
            <consortium name="US DOE Joint Genome Institute (JGI-PGF)"/>
            <person name="Walter F."/>
            <person name="Albersmeier A."/>
            <person name="Kalinowski J."/>
            <person name="Ruckert C."/>
        </authorList>
    </citation>
    <scope>NUCLEOTIDE SEQUENCE</scope>
    <source>
        <strain evidence="2">VKM B-1513</strain>
    </source>
</reference>
<dbReference type="Gene3D" id="3.40.50.300">
    <property type="entry name" value="P-loop containing nucleotide triphosphate hydrolases"/>
    <property type="match status" value="1"/>
</dbReference>
<dbReference type="Pfam" id="PF11130">
    <property type="entry name" value="TraC_F_IV"/>
    <property type="match status" value="1"/>
</dbReference>
<evidence type="ECO:0000259" key="1">
    <source>
        <dbReference type="Pfam" id="PF19044"/>
    </source>
</evidence>
<comment type="caution">
    <text evidence="2">The sequence shown here is derived from an EMBL/GenBank/DDBJ whole genome shotgun (WGS) entry which is preliminary data.</text>
</comment>
<gene>
    <name evidence="2" type="primary">traC</name>
    <name evidence="2" type="ORF">GCM10017621_30440</name>
</gene>
<organism evidence="2 3">
    <name type="scientific">Maricaulis virginensis</name>
    <dbReference type="NCBI Taxonomy" id="144022"/>
    <lineage>
        <taxon>Bacteria</taxon>
        <taxon>Pseudomonadati</taxon>
        <taxon>Pseudomonadota</taxon>
        <taxon>Alphaproteobacteria</taxon>
        <taxon>Maricaulales</taxon>
        <taxon>Maricaulaceae</taxon>
        <taxon>Maricaulis</taxon>
    </lineage>
</organism>